<evidence type="ECO:0000256" key="5">
    <source>
        <dbReference type="ARBA" id="ARBA00022729"/>
    </source>
</evidence>
<dbReference type="Proteomes" id="UP000215086">
    <property type="component" value="Chromosome"/>
</dbReference>
<dbReference type="Pfam" id="PF01568">
    <property type="entry name" value="Molydop_binding"/>
    <property type="match status" value="1"/>
</dbReference>
<name>A0A286RFE5_9BACT</name>
<dbReference type="Gene3D" id="3.40.50.740">
    <property type="match status" value="1"/>
</dbReference>
<dbReference type="InterPro" id="IPR006656">
    <property type="entry name" value="Mopterin_OxRdtase"/>
</dbReference>
<evidence type="ECO:0000256" key="8">
    <source>
        <dbReference type="ARBA" id="ARBA00023014"/>
    </source>
</evidence>
<dbReference type="EMBL" id="CP018477">
    <property type="protein sequence ID" value="ASV74673.1"/>
    <property type="molecule type" value="Genomic_DNA"/>
</dbReference>
<dbReference type="GO" id="GO:0016491">
    <property type="term" value="F:oxidoreductase activity"/>
    <property type="evidence" value="ECO:0007669"/>
    <property type="project" value="UniProtKB-KW"/>
</dbReference>
<evidence type="ECO:0000256" key="1">
    <source>
        <dbReference type="ARBA" id="ARBA00010312"/>
    </source>
</evidence>
<dbReference type="KEGG" id="ttf:THTE_2071"/>
<gene>
    <name evidence="10" type="ORF">THTE_2071</name>
</gene>
<keyword evidence="7" id="KW-0408">Iron</keyword>
<protein>
    <submittedName>
        <fullName evidence="10">Tetrathionate reductase subunit A</fullName>
    </submittedName>
</protein>
<comment type="similarity">
    <text evidence="1">Belongs to the prokaryotic molybdopterin-containing oxidoreductase family.</text>
</comment>
<dbReference type="InterPro" id="IPR006963">
    <property type="entry name" value="Mopterin_OxRdtase_4Fe-4S_dom"/>
</dbReference>
<dbReference type="AlphaFoldDB" id="A0A286RFE5"/>
<sequence length="1089" mass="120554">MENRKDDDAMKRRLTRRGFLAGGALLGTGMIGPAVTAAENDEPVRVLNTARPDAAYPLVKGEHIIHSVCLQCNTGCGIKCKLVDGIVTKIDGNPYNPWTLHPHLPYDTPLAEAVLVDGSICPKGQAGLQTAYDPYRIRKVLKRAGKRGENRWITISFEEAVKEICEGGYLFKHVPGEEKRYVEGLKDLVALRDPGLAVEMKKDVDGILNEKDHDKKRALVEAFKKKFSEHLDLLIDPDHPDLGPKNNQIVLAWGRLKDGRGDLYKRFAAALGTVNAHGHTTVCQGSLYFTCKAISEQYVGGKFSQGAKFYWQADLDHAEFVLFVGANLFEANYGPPNRAVRITERLATKQAKIAVADPRFSKLASKAWKWLPIKPGTDAALALAVMRWMFEHGGYDAKFLSAANRAAAAQIGDPAWSNATWLVACPDGKPGKFVRAADISIDGTPLRASEKRRYLDETSKKEVEYEEKFMVVMSQGTLKAVDPNDDQEAVFGDLFVDTKLPDGTPAKSALQILKEEAFSRSFEEWCEICGVPAKDVAAVARELVSHGRKSAVDIHRGAAQHTNGFYNVLAWMTVNILLGNIGAKGGMLKAATYDHKKGVFDLTQHPSKAVAFGISCIRHEVSYEQTTIFDGYPANRPWYPLSSDVYEEIIPSIGDKYPYPVKALFLYMGAPPYALPAGHTNIEILADVEKLPLFIANDILVGSASMYADYIFPDLSFLERWEFHGSHPNIPHKVQPIRQPVIAPIPEECAVFGQKLPLSFEAMIFGIAEYLKLPGFGPGGLGADKNGQPLDLNHPDDFYLRAVANLAWGDQPDGSTAVPDAADEEVEIFLKARRHLPQSVFDAARWKRIVGENLWRKVVYVLNRGGRFEAFEKAFSDTHHTHAFKGLLNIYQEKTAMTIHSGTGVPHPGFARYIPVRDYLGREPSELQKGYEFHLITHRVISQTKSRTIVDPWLTPLLPENVLLINPRDLAKLGLKSGQRVRIVSATNPQGEWDFKNGTRRAVIAKLHATQTIRPGIVSFALGFGHWATGSSDIEIDGHIVRGEARRKAGFHANAVMWVDPVLKNTCMLDPVGGSVSFYDTYVRLEPVG</sequence>
<evidence type="ECO:0000313" key="11">
    <source>
        <dbReference type="Proteomes" id="UP000215086"/>
    </source>
</evidence>
<dbReference type="OrthoDB" id="9803192at2"/>
<organism evidence="10 11">
    <name type="scientific">Thermogutta terrifontis</name>
    <dbReference type="NCBI Taxonomy" id="1331910"/>
    <lineage>
        <taxon>Bacteria</taxon>
        <taxon>Pseudomonadati</taxon>
        <taxon>Planctomycetota</taxon>
        <taxon>Planctomycetia</taxon>
        <taxon>Pirellulales</taxon>
        <taxon>Thermoguttaceae</taxon>
        <taxon>Thermogutta</taxon>
    </lineage>
</organism>
<dbReference type="PANTHER" id="PTHR43742">
    <property type="entry name" value="TRIMETHYLAMINE-N-OXIDE REDUCTASE"/>
    <property type="match status" value="1"/>
</dbReference>
<keyword evidence="3" id="KW-0500">Molybdenum</keyword>
<evidence type="ECO:0000256" key="7">
    <source>
        <dbReference type="ARBA" id="ARBA00023004"/>
    </source>
</evidence>
<keyword evidence="2" id="KW-0004">4Fe-4S</keyword>
<evidence type="ECO:0000313" key="10">
    <source>
        <dbReference type="EMBL" id="ASV74673.1"/>
    </source>
</evidence>
<dbReference type="InterPro" id="IPR006311">
    <property type="entry name" value="TAT_signal"/>
</dbReference>
<dbReference type="PANTHER" id="PTHR43742:SF9">
    <property type="entry name" value="TETRATHIONATE REDUCTASE SUBUNIT A"/>
    <property type="match status" value="1"/>
</dbReference>
<evidence type="ECO:0000256" key="6">
    <source>
        <dbReference type="ARBA" id="ARBA00023002"/>
    </source>
</evidence>
<dbReference type="Gene3D" id="3.40.228.10">
    <property type="entry name" value="Dimethylsulfoxide Reductase, domain 2"/>
    <property type="match status" value="1"/>
</dbReference>
<dbReference type="SUPFAM" id="SSF50692">
    <property type="entry name" value="ADC-like"/>
    <property type="match status" value="1"/>
</dbReference>
<evidence type="ECO:0000256" key="2">
    <source>
        <dbReference type="ARBA" id="ARBA00022485"/>
    </source>
</evidence>
<dbReference type="SMART" id="SM00926">
    <property type="entry name" value="Molybdop_Fe4S4"/>
    <property type="match status" value="1"/>
</dbReference>
<dbReference type="GO" id="GO:0046872">
    <property type="term" value="F:metal ion binding"/>
    <property type="evidence" value="ECO:0007669"/>
    <property type="project" value="UniProtKB-KW"/>
</dbReference>
<dbReference type="Gene3D" id="3.30.200.210">
    <property type="match status" value="1"/>
</dbReference>
<keyword evidence="11" id="KW-1185">Reference proteome</keyword>
<dbReference type="GO" id="GO:0051539">
    <property type="term" value="F:4 iron, 4 sulfur cluster binding"/>
    <property type="evidence" value="ECO:0007669"/>
    <property type="project" value="UniProtKB-KW"/>
</dbReference>
<keyword evidence="6" id="KW-0560">Oxidoreductase</keyword>
<dbReference type="InterPro" id="IPR050612">
    <property type="entry name" value="Prok_Mopterin_Oxidored"/>
</dbReference>
<dbReference type="GO" id="GO:0043546">
    <property type="term" value="F:molybdopterin cofactor binding"/>
    <property type="evidence" value="ECO:0007669"/>
    <property type="project" value="InterPro"/>
</dbReference>
<keyword evidence="5" id="KW-0732">Signal</keyword>
<dbReference type="Pfam" id="PF04879">
    <property type="entry name" value="Molybdop_Fe4S4"/>
    <property type="match status" value="1"/>
</dbReference>
<dbReference type="PROSITE" id="PS51318">
    <property type="entry name" value="TAT"/>
    <property type="match status" value="1"/>
</dbReference>
<dbReference type="InterPro" id="IPR009010">
    <property type="entry name" value="Asp_de-COase-like_dom_sf"/>
</dbReference>
<dbReference type="PROSITE" id="PS51669">
    <property type="entry name" value="4FE4S_MOW_BIS_MGD"/>
    <property type="match status" value="1"/>
</dbReference>
<evidence type="ECO:0000256" key="3">
    <source>
        <dbReference type="ARBA" id="ARBA00022505"/>
    </source>
</evidence>
<dbReference type="RefSeq" id="WP_095414929.1">
    <property type="nucleotide sequence ID" value="NZ_CP018477.1"/>
</dbReference>
<dbReference type="Gene3D" id="2.40.40.20">
    <property type="match status" value="1"/>
</dbReference>
<accession>A0A286RFE5</accession>
<evidence type="ECO:0000256" key="4">
    <source>
        <dbReference type="ARBA" id="ARBA00022723"/>
    </source>
</evidence>
<feature type="domain" description="4Fe-4S Mo/W bis-MGD-type" evidence="9">
    <location>
        <begin position="62"/>
        <end position="135"/>
    </location>
</feature>
<evidence type="ECO:0000259" key="9">
    <source>
        <dbReference type="PROSITE" id="PS51669"/>
    </source>
</evidence>
<dbReference type="Pfam" id="PF00384">
    <property type="entry name" value="Molybdopterin"/>
    <property type="match status" value="1"/>
</dbReference>
<keyword evidence="8" id="KW-0411">Iron-sulfur</keyword>
<dbReference type="InterPro" id="IPR006657">
    <property type="entry name" value="MoPterin_dinucl-bd_dom"/>
</dbReference>
<proteinExistence type="inferred from homology"/>
<dbReference type="SUPFAM" id="SSF53706">
    <property type="entry name" value="Formate dehydrogenase/DMSO reductase, domains 1-3"/>
    <property type="match status" value="1"/>
</dbReference>
<keyword evidence="4" id="KW-0479">Metal-binding</keyword>
<reference evidence="10 11" key="1">
    <citation type="journal article" name="Front. Microbiol.">
        <title>Sugar Metabolism of the First Thermophilic Planctomycete Thermogutta terrifontis: Comparative Genomic and Transcriptomic Approaches.</title>
        <authorList>
            <person name="Elcheninov A.G."/>
            <person name="Menzel P."/>
            <person name="Gudbergsdottir S.R."/>
            <person name="Slesarev A.I."/>
            <person name="Kadnikov V.V."/>
            <person name="Krogh A."/>
            <person name="Bonch-Osmolovskaya E.A."/>
            <person name="Peng X."/>
            <person name="Kublanov I.V."/>
        </authorList>
    </citation>
    <scope>NUCLEOTIDE SEQUENCE [LARGE SCALE GENOMIC DNA]</scope>
    <source>
        <strain evidence="10 11">R1</strain>
    </source>
</reference>